<name>A0A3M6V4A2_POCDA</name>
<organism evidence="2 3">
    <name type="scientific">Pocillopora damicornis</name>
    <name type="common">Cauliflower coral</name>
    <name type="synonym">Millepora damicornis</name>
    <dbReference type="NCBI Taxonomy" id="46731"/>
    <lineage>
        <taxon>Eukaryota</taxon>
        <taxon>Metazoa</taxon>
        <taxon>Cnidaria</taxon>
        <taxon>Anthozoa</taxon>
        <taxon>Hexacorallia</taxon>
        <taxon>Scleractinia</taxon>
        <taxon>Astrocoeniina</taxon>
        <taxon>Pocilloporidae</taxon>
        <taxon>Pocillopora</taxon>
    </lineage>
</organism>
<dbReference type="PANTHER" id="PTHR23098:SF16">
    <property type="entry name" value="REGULATORY PROTEIN ZESTE"/>
    <property type="match status" value="1"/>
</dbReference>
<comment type="caution">
    <text evidence="2">The sequence shown here is derived from an EMBL/GenBank/DDBJ whole genome shotgun (WGS) entry which is preliminary data.</text>
</comment>
<dbReference type="EMBL" id="RCHS01000124">
    <property type="protein sequence ID" value="RMX60680.1"/>
    <property type="molecule type" value="Genomic_DNA"/>
</dbReference>
<evidence type="ECO:0000259" key="1">
    <source>
        <dbReference type="Pfam" id="PF13873"/>
    </source>
</evidence>
<dbReference type="OrthoDB" id="5989496at2759"/>
<protein>
    <recommendedName>
        <fullName evidence="1">Myb/SANT-like DNA-binding domain-containing protein</fullName>
    </recommendedName>
</protein>
<dbReference type="InterPro" id="IPR028002">
    <property type="entry name" value="Myb_DNA-bind_5"/>
</dbReference>
<gene>
    <name evidence="2" type="ORF">pdam_00014545</name>
</gene>
<keyword evidence="3" id="KW-1185">Reference proteome</keyword>
<dbReference type="PANTHER" id="PTHR23098">
    <property type="entry name" value="AGAP001331-PA-RELATED"/>
    <property type="match status" value="1"/>
</dbReference>
<accession>A0A3M6V4A2</accession>
<feature type="domain" description="Myb/SANT-like DNA-binding" evidence="1">
    <location>
        <begin position="14"/>
        <end position="86"/>
    </location>
</feature>
<reference evidence="2 3" key="1">
    <citation type="journal article" date="2018" name="Sci. Rep.">
        <title>Comparative analysis of the Pocillopora damicornis genome highlights role of immune system in coral evolution.</title>
        <authorList>
            <person name="Cunning R."/>
            <person name="Bay R.A."/>
            <person name="Gillette P."/>
            <person name="Baker A.C."/>
            <person name="Traylor-Knowles N."/>
        </authorList>
    </citation>
    <scope>NUCLEOTIDE SEQUENCE [LARGE SCALE GENOMIC DNA]</scope>
    <source>
        <strain evidence="2">RSMAS</strain>
        <tissue evidence="2">Whole animal</tissue>
    </source>
</reference>
<dbReference type="GO" id="GO:0005634">
    <property type="term" value="C:nucleus"/>
    <property type="evidence" value="ECO:0007669"/>
    <property type="project" value="TreeGrafter"/>
</dbReference>
<evidence type="ECO:0000313" key="3">
    <source>
        <dbReference type="Proteomes" id="UP000275408"/>
    </source>
</evidence>
<dbReference type="Pfam" id="PF13873">
    <property type="entry name" value="Myb_DNA-bind_5"/>
    <property type="match status" value="1"/>
</dbReference>
<dbReference type="Proteomes" id="UP000275408">
    <property type="component" value="Unassembled WGS sequence"/>
</dbReference>
<sequence length="188" mass="20590">MAQNFASSPAKRARKPNFTPAEWTVIFEEAEENIKTVKSKISTTLSNKHKSRVWEVITDKVNALGFSKRSAMEVKDKWRGMIRGGKKPDSPKATTAKIIELFETDPSFSGISWDVDSAQVSSSSTVDIEVLGLGCKLQPVTSPCELPETCEPSDPCEASQLDCNCSIYSDTIPSLLFQMLAILAPGFP</sequence>
<dbReference type="AlphaFoldDB" id="A0A3M6V4A2"/>
<proteinExistence type="predicted"/>
<evidence type="ECO:0000313" key="2">
    <source>
        <dbReference type="EMBL" id="RMX60680.1"/>
    </source>
</evidence>